<keyword evidence="2" id="KW-1185">Reference proteome</keyword>
<comment type="caution">
    <text evidence="1">The sequence shown here is derived from an EMBL/GenBank/DDBJ whole genome shotgun (WGS) entry which is preliminary data.</text>
</comment>
<accession>A0ABS0CX24</accession>
<organism evidence="1 2">
    <name type="scientific">Nocardia amamiensis</name>
    <dbReference type="NCBI Taxonomy" id="404578"/>
    <lineage>
        <taxon>Bacteria</taxon>
        <taxon>Bacillati</taxon>
        <taxon>Actinomycetota</taxon>
        <taxon>Actinomycetes</taxon>
        <taxon>Mycobacteriales</taxon>
        <taxon>Nocardiaceae</taxon>
        <taxon>Nocardia</taxon>
    </lineage>
</organism>
<proteinExistence type="predicted"/>
<dbReference type="RefSeq" id="WP_195132380.1">
    <property type="nucleotide sequence ID" value="NZ_JADLQX010000024.1"/>
</dbReference>
<evidence type="ECO:0000313" key="1">
    <source>
        <dbReference type="EMBL" id="MBF6301152.1"/>
    </source>
</evidence>
<name>A0ABS0CX24_9NOCA</name>
<sequence>MAATAKWYGLGQRALARKEVDWTTDAIKVLIAGSGYTPDQDAHDYLDDVVSNEISGTNYTAGGVLLTSCAVSYDSATNRCRLTAANAVWTNVTFTNGRYGIVYNSSPSTNATRPLLGYVDFGANQSPTGINFQITWDATDGVLYLAAS</sequence>
<dbReference type="Proteomes" id="UP000702209">
    <property type="component" value="Unassembled WGS sequence"/>
</dbReference>
<reference evidence="1 2" key="1">
    <citation type="submission" date="2020-10" db="EMBL/GenBank/DDBJ databases">
        <title>Identification of Nocardia species via Next-generation sequencing and recognition of intraspecies genetic diversity.</title>
        <authorList>
            <person name="Li P."/>
            <person name="Li P."/>
            <person name="Lu B."/>
        </authorList>
    </citation>
    <scope>NUCLEOTIDE SEQUENCE [LARGE SCALE GENOMIC DNA]</scope>
    <source>
        <strain evidence="1 2">BJ06-0157</strain>
    </source>
</reference>
<dbReference type="EMBL" id="JADLQX010000024">
    <property type="protein sequence ID" value="MBF6301152.1"/>
    <property type="molecule type" value="Genomic_DNA"/>
</dbReference>
<evidence type="ECO:0000313" key="2">
    <source>
        <dbReference type="Proteomes" id="UP000702209"/>
    </source>
</evidence>
<protein>
    <recommendedName>
        <fullName evidence="3">Bacteriophage protein</fullName>
    </recommendedName>
</protein>
<evidence type="ECO:0008006" key="3">
    <source>
        <dbReference type="Google" id="ProtNLM"/>
    </source>
</evidence>
<gene>
    <name evidence="1" type="ORF">IU459_26940</name>
</gene>